<name>A0A2J8AH68_9CHLO</name>
<dbReference type="EMBL" id="PGGS01000020">
    <property type="protein sequence ID" value="PNH11873.1"/>
    <property type="molecule type" value="Genomic_DNA"/>
</dbReference>
<proteinExistence type="predicted"/>
<dbReference type="InterPro" id="IPR043132">
    <property type="entry name" value="BCAT-like_C"/>
</dbReference>
<dbReference type="GO" id="GO:0003824">
    <property type="term" value="F:catalytic activity"/>
    <property type="evidence" value="ECO:0007669"/>
    <property type="project" value="InterPro"/>
</dbReference>
<evidence type="ECO:0000256" key="1">
    <source>
        <dbReference type="SAM" id="MobiDB-lite"/>
    </source>
</evidence>
<comment type="caution">
    <text evidence="2">The sequence shown here is derived from an EMBL/GenBank/DDBJ whole genome shotgun (WGS) entry which is preliminary data.</text>
</comment>
<dbReference type="PANTHER" id="PTHR47703">
    <property type="entry name" value="D-AMINOACID AMINOTRANSFERASE-LIKE PLP-DEPENDENT ENZYMES SUPERFAMILY PROTEIN"/>
    <property type="match status" value="1"/>
</dbReference>
<dbReference type="Proteomes" id="UP000236333">
    <property type="component" value="Unassembled WGS sequence"/>
</dbReference>
<dbReference type="Pfam" id="PF01063">
    <property type="entry name" value="Aminotran_4"/>
    <property type="match status" value="1"/>
</dbReference>
<keyword evidence="3" id="KW-1185">Reference proteome</keyword>
<evidence type="ECO:0000313" key="3">
    <source>
        <dbReference type="Proteomes" id="UP000236333"/>
    </source>
</evidence>
<dbReference type="AlphaFoldDB" id="A0A2J8AH68"/>
<organism evidence="2 3">
    <name type="scientific">Tetrabaena socialis</name>
    <dbReference type="NCBI Taxonomy" id="47790"/>
    <lineage>
        <taxon>Eukaryota</taxon>
        <taxon>Viridiplantae</taxon>
        <taxon>Chlorophyta</taxon>
        <taxon>core chlorophytes</taxon>
        <taxon>Chlorophyceae</taxon>
        <taxon>CS clade</taxon>
        <taxon>Chlamydomonadales</taxon>
        <taxon>Tetrabaenaceae</taxon>
        <taxon>Tetrabaena</taxon>
    </lineage>
</organism>
<sequence length="272" mass="27728">MDDHVASAIRTTLAAYYGVDCGGGVDGQQQQQQRQQQQSVGGRLAGNGGPGHRLAAVVDGNGSVCEVDAHHAMLALCISPSHPPANGESVGGVGGGIGGGDGDDGGGTGGLPVTIAVYCKEVAVPPYGLEHAVQAAVMGRPRTLASAKASSWVAERRQYELSKPAEASEVLLSDADGRILEGLTTNFCVITVNDTNDEGGGGGGATLHACGPQSGVALPGVVQGRVLEAARRLGMRVVLAAPDAAERHTWSEAFISNWWAVERLDTSAASNR</sequence>
<protein>
    <submittedName>
        <fullName evidence="2">Uncharacterized protein</fullName>
    </submittedName>
</protein>
<dbReference type="OrthoDB" id="59470at2759"/>
<accession>A0A2J8AH68</accession>
<dbReference type="SUPFAM" id="SSF56752">
    <property type="entry name" value="D-aminoacid aminotransferase-like PLP-dependent enzymes"/>
    <property type="match status" value="1"/>
</dbReference>
<evidence type="ECO:0000313" key="2">
    <source>
        <dbReference type="EMBL" id="PNH11873.1"/>
    </source>
</evidence>
<feature type="region of interest" description="Disordered" evidence="1">
    <location>
        <begin position="25"/>
        <end position="48"/>
    </location>
</feature>
<dbReference type="InterPro" id="IPR036038">
    <property type="entry name" value="Aminotransferase-like"/>
</dbReference>
<dbReference type="PANTHER" id="PTHR47703:SF2">
    <property type="entry name" value="D-AMINOACID AMINOTRANSFERASE-LIKE PLP-DEPENDENT ENZYMES SUPERFAMILY PROTEIN"/>
    <property type="match status" value="1"/>
</dbReference>
<gene>
    <name evidence="2" type="ORF">TSOC_001286</name>
</gene>
<dbReference type="InterPro" id="IPR001544">
    <property type="entry name" value="Aminotrans_IV"/>
</dbReference>
<reference evidence="2 3" key="1">
    <citation type="journal article" date="2017" name="Mol. Biol. Evol.">
        <title>The 4-celled Tetrabaena socialis nuclear genome reveals the essential components for genetic control of cell number at the origin of multicellularity in the volvocine lineage.</title>
        <authorList>
            <person name="Featherston J."/>
            <person name="Arakaki Y."/>
            <person name="Hanschen E.R."/>
            <person name="Ferris P.J."/>
            <person name="Michod R.E."/>
            <person name="Olson B.J.S.C."/>
            <person name="Nozaki H."/>
            <person name="Durand P.M."/>
        </authorList>
    </citation>
    <scope>NUCLEOTIDE SEQUENCE [LARGE SCALE GENOMIC DNA]</scope>
    <source>
        <strain evidence="2 3">NIES-571</strain>
    </source>
</reference>
<feature type="compositionally biased region" description="Low complexity" evidence="1">
    <location>
        <begin position="27"/>
        <end position="42"/>
    </location>
</feature>
<dbReference type="Gene3D" id="3.20.10.10">
    <property type="entry name" value="D-amino Acid Aminotransferase, subunit A, domain 2"/>
    <property type="match status" value="1"/>
</dbReference>